<dbReference type="EC" id="4.1.2.25" evidence="9"/>
<comment type="similarity">
    <text evidence="4">Belongs to the prokaryotic/mitochondrial release factor family.</text>
</comment>
<feature type="region of interest" description="Disordered" evidence="10">
    <location>
        <begin position="147"/>
        <end position="172"/>
    </location>
</feature>
<dbReference type="Pfam" id="PF07145">
    <property type="entry name" value="PAM2"/>
    <property type="match status" value="1"/>
</dbReference>
<evidence type="ECO:0000256" key="8">
    <source>
        <dbReference type="ARBA" id="ARBA00063311"/>
    </source>
</evidence>
<dbReference type="GO" id="GO:0046656">
    <property type="term" value="P:folic acid biosynthetic process"/>
    <property type="evidence" value="ECO:0007669"/>
    <property type="project" value="UniProtKB-UniRule"/>
</dbReference>
<evidence type="ECO:0000256" key="6">
    <source>
        <dbReference type="ARBA" id="ARBA00023239"/>
    </source>
</evidence>
<feature type="compositionally biased region" description="Polar residues" evidence="10">
    <location>
        <begin position="147"/>
        <end position="167"/>
    </location>
</feature>
<dbReference type="GO" id="GO:0046654">
    <property type="term" value="P:tetrahydrofolate biosynthetic process"/>
    <property type="evidence" value="ECO:0007669"/>
    <property type="project" value="UniProtKB-UniRule"/>
</dbReference>
<dbReference type="SUPFAM" id="SSF55620">
    <property type="entry name" value="Tetrahydrobiopterin biosynthesis enzymes-like"/>
    <property type="match status" value="1"/>
</dbReference>
<protein>
    <recommendedName>
        <fullName evidence="9">7,8-dihydroneopterin aldolase</fullName>
        <ecNumber evidence="9">4.1.2.25</ecNumber>
    </recommendedName>
</protein>
<dbReference type="FunFam" id="3.30.1130.10:FF:000003">
    <property type="entry name" value="7,8-dihydroneopterin aldolase"/>
    <property type="match status" value="1"/>
</dbReference>
<feature type="domain" description="Peptide chain release factor" evidence="12">
    <location>
        <begin position="479"/>
        <end position="590"/>
    </location>
</feature>
<dbReference type="InterPro" id="IPR009818">
    <property type="entry name" value="PAM2_motif"/>
</dbReference>
<dbReference type="InterPro" id="IPR006156">
    <property type="entry name" value="Dihydroneopterin_aldolase"/>
</dbReference>
<dbReference type="PANTHER" id="PTHR43116:SF4">
    <property type="entry name" value="PEPTIDE CHAIN RELEASE FACTOR PRFB3, CHLOROPLASTIC"/>
    <property type="match status" value="1"/>
</dbReference>
<keyword evidence="5 9" id="KW-0289">Folate biosynthesis</keyword>
<comment type="similarity">
    <text evidence="3 9">Belongs to the DHNA family.</text>
</comment>
<evidence type="ECO:0000256" key="9">
    <source>
        <dbReference type="RuleBase" id="RU362079"/>
    </source>
</evidence>
<dbReference type="PANTHER" id="PTHR43116">
    <property type="entry name" value="PEPTIDE CHAIN RELEASE FACTOR 2"/>
    <property type="match status" value="1"/>
</dbReference>
<comment type="pathway">
    <text evidence="2 9">Cofactor biosynthesis; tetrahydrofolate biosynthesis; 2-amino-4-hydroxy-6-hydroxymethyl-7,8-dihydropteridine diphosphate from 7,8-dihydroneopterin triphosphate: step 3/4.</text>
</comment>
<dbReference type="GO" id="GO:0004150">
    <property type="term" value="F:dihydroneopterin aldolase activity"/>
    <property type="evidence" value="ECO:0007669"/>
    <property type="project" value="UniProtKB-UniRule"/>
</dbReference>
<evidence type="ECO:0000256" key="1">
    <source>
        <dbReference type="ARBA" id="ARBA00001353"/>
    </source>
</evidence>
<evidence type="ECO:0000256" key="7">
    <source>
        <dbReference type="ARBA" id="ARBA00055579"/>
    </source>
</evidence>
<comment type="catalytic activity">
    <reaction evidence="1 9">
        <text>7,8-dihydroneopterin = 6-hydroxymethyl-7,8-dihydropterin + glycolaldehyde</text>
        <dbReference type="Rhea" id="RHEA:10540"/>
        <dbReference type="ChEBI" id="CHEBI:17001"/>
        <dbReference type="ChEBI" id="CHEBI:17071"/>
        <dbReference type="ChEBI" id="CHEBI:44841"/>
        <dbReference type="EC" id="4.1.2.25"/>
    </reaction>
</comment>
<dbReference type="InterPro" id="IPR045853">
    <property type="entry name" value="Pep_chain_release_fac_I_sf"/>
</dbReference>
<dbReference type="AlphaFoldDB" id="A0AAF0UX82"/>
<evidence type="ECO:0000259" key="12">
    <source>
        <dbReference type="SMART" id="SM00937"/>
    </source>
</evidence>
<gene>
    <name evidence="13" type="ORF">MTR67_046091</name>
</gene>
<dbReference type="Gene3D" id="3.30.70.1660">
    <property type="match status" value="1"/>
</dbReference>
<evidence type="ECO:0000313" key="14">
    <source>
        <dbReference type="Proteomes" id="UP001234989"/>
    </source>
</evidence>
<evidence type="ECO:0000256" key="2">
    <source>
        <dbReference type="ARBA" id="ARBA00005013"/>
    </source>
</evidence>
<dbReference type="InterPro" id="IPR000352">
    <property type="entry name" value="Pep_chain_release_fac_I"/>
</dbReference>
<evidence type="ECO:0000259" key="11">
    <source>
        <dbReference type="SMART" id="SM00905"/>
    </source>
</evidence>
<dbReference type="Pfam" id="PF02152">
    <property type="entry name" value="FolB"/>
    <property type="match status" value="1"/>
</dbReference>
<dbReference type="InterPro" id="IPR005139">
    <property type="entry name" value="PCRF"/>
</dbReference>
<accession>A0AAF0UX82</accession>
<evidence type="ECO:0000256" key="5">
    <source>
        <dbReference type="ARBA" id="ARBA00022909"/>
    </source>
</evidence>
<reference evidence="13" key="1">
    <citation type="submission" date="2023-08" db="EMBL/GenBank/DDBJ databases">
        <title>A de novo genome assembly of Solanum verrucosum Schlechtendal, a Mexican diploid species geographically isolated from the other diploid A-genome species in potato relatives.</title>
        <authorList>
            <person name="Hosaka K."/>
        </authorList>
    </citation>
    <scope>NUCLEOTIDE SEQUENCE</scope>
    <source>
        <tissue evidence="13">Young leaves</tissue>
    </source>
</reference>
<dbReference type="GO" id="GO:0003747">
    <property type="term" value="F:translation release factor activity"/>
    <property type="evidence" value="ECO:0007669"/>
    <property type="project" value="InterPro"/>
</dbReference>
<dbReference type="Gene3D" id="3.30.1130.10">
    <property type="match status" value="1"/>
</dbReference>
<dbReference type="SUPFAM" id="SSF75620">
    <property type="entry name" value="Release factor"/>
    <property type="match status" value="1"/>
</dbReference>
<evidence type="ECO:0000256" key="3">
    <source>
        <dbReference type="ARBA" id="ARBA00005708"/>
    </source>
</evidence>
<keyword evidence="14" id="KW-1185">Reference proteome</keyword>
<comment type="function">
    <text evidence="9">Catalyzes the conversion of 7,8-dihydroneopterin to 6-hydroxymethyl-7,8-dihydropterin.</text>
</comment>
<feature type="domain" description="Dihydroneopterin aldolase/epimerase" evidence="11">
    <location>
        <begin position="212"/>
        <end position="313"/>
    </location>
</feature>
<evidence type="ECO:0000256" key="4">
    <source>
        <dbReference type="ARBA" id="ARBA00010835"/>
    </source>
</evidence>
<organism evidence="13 14">
    <name type="scientific">Solanum verrucosum</name>
    <dbReference type="NCBI Taxonomy" id="315347"/>
    <lineage>
        <taxon>Eukaryota</taxon>
        <taxon>Viridiplantae</taxon>
        <taxon>Streptophyta</taxon>
        <taxon>Embryophyta</taxon>
        <taxon>Tracheophyta</taxon>
        <taxon>Spermatophyta</taxon>
        <taxon>Magnoliopsida</taxon>
        <taxon>eudicotyledons</taxon>
        <taxon>Gunneridae</taxon>
        <taxon>Pentapetalae</taxon>
        <taxon>asterids</taxon>
        <taxon>lamiids</taxon>
        <taxon>Solanales</taxon>
        <taxon>Solanaceae</taxon>
        <taxon>Solanoideae</taxon>
        <taxon>Solaneae</taxon>
        <taxon>Solanum</taxon>
    </lineage>
</organism>
<dbReference type="Pfam" id="PF00472">
    <property type="entry name" value="RF-1"/>
    <property type="match status" value="1"/>
</dbReference>
<sequence>MALVSGGRSTLNPNAPLFVPSFVRQVEDFSPEWWNLVTTSTWFHDYWMSQNQGEEYGAGNDVADLLPENIDLNVDEDILNMEAQFEEFLQSSENGQQGIKSSLYGVNAMPQYGLPSDALIRTLSSPRSPIGPPKYFEKASKIVSPRNSFRSIQQPQARKTSNQNYYSDSGGFPAVRRPLTSRRKTQLQIPCNDFFYEYPMTGHMDMPKGDKLVLRGLKFHGYHGVKQEERKLGQKFLVDVDAWMDLRPAGESDCLSDTLSYTDIYRIVKEVMEGSPKNLLESVAQLIASTTLTKYPQGNKVPKNKRAVRNVARAQPLHHSPFPKARVLRGGRKIKKHFIHHQSTTSMAKMAAEPFSVRTEATCSSSPLNLRSSKRASFRIRAHNQHTDDKNRFYKELGTFALKRKIEDLVLRAEMLAPTALEFEEARRLKQEEIIREYDLWDDVAKSNEDLVQLAESTKAVDALKDLRYKAEEAKLITELAGMDSINYDFLKQAYTACVSVNKTLDKYEMSKLLREPYDMEGACVTIESGNEGIYSQIWAEKLTRMYIKWAEKQGHKARIVEKQDSESGGIKYVMIELEFKSAYGYLSGERGIHCMNGSSEGKFDLSKDGAAAINVIPLFLESSPDLQIDENDLEITTLYEEEQGRTSPSLTIQHIPTGLQVRSTGERSRFANKLKALNRLKAKLLIVMREQGVSNLASIRSSDISSSWNQVIRRYVYHPNKLVEDMKTSVQLSDLTAVLNGNIEPFIGAHINSRRHEIP</sequence>
<dbReference type="Pfam" id="PF03462">
    <property type="entry name" value="PCRF"/>
    <property type="match status" value="1"/>
</dbReference>
<dbReference type="EMBL" id="CP133621">
    <property type="protein sequence ID" value="WMV52706.1"/>
    <property type="molecule type" value="Genomic_DNA"/>
</dbReference>
<dbReference type="Proteomes" id="UP001234989">
    <property type="component" value="Chromosome 10"/>
</dbReference>
<keyword evidence="6 9" id="KW-0456">Lyase</keyword>
<dbReference type="InterPro" id="IPR006157">
    <property type="entry name" value="FolB_dom"/>
</dbReference>
<dbReference type="SMART" id="SM00905">
    <property type="entry name" value="FolB"/>
    <property type="match status" value="1"/>
</dbReference>
<dbReference type="GO" id="GO:0005737">
    <property type="term" value="C:cytoplasm"/>
    <property type="evidence" value="ECO:0007669"/>
    <property type="project" value="UniProtKB-ARBA"/>
</dbReference>
<evidence type="ECO:0000256" key="10">
    <source>
        <dbReference type="SAM" id="MobiDB-lite"/>
    </source>
</evidence>
<evidence type="ECO:0000313" key="13">
    <source>
        <dbReference type="EMBL" id="WMV52706.1"/>
    </source>
</evidence>
<comment type="subunit">
    <text evidence="8">Homooctamer. Forms a hollow cylinder assembled from two ring-shaped tetramers.</text>
</comment>
<dbReference type="SMART" id="SM00937">
    <property type="entry name" value="PCRF"/>
    <property type="match status" value="1"/>
</dbReference>
<dbReference type="Gene3D" id="3.30.160.20">
    <property type="match status" value="1"/>
</dbReference>
<dbReference type="CDD" id="cd00534">
    <property type="entry name" value="DHNA_DHNTPE"/>
    <property type="match status" value="1"/>
</dbReference>
<comment type="function">
    <text evidence="7">Catalyzes the conversion of 7,8-dihydroneopterin into 6-hydroxymethyl-7,8-dihydropterin, a biosynthetic precursor of the vitamin tetrahydrofolate. Can use L-threo-dihydroneopterin and D-erythro-dihydroneopterin as substrates for the formation of 6-hydroxymethyldihydropterin, but it can also catalyze the epimerization of carbon 2' of dihydroneopterin and dihydromonapterin.</text>
</comment>
<dbReference type="InterPro" id="IPR043133">
    <property type="entry name" value="GTP-CH-I_C/QueF"/>
</dbReference>
<name>A0AAF0UX82_SOLVR</name>
<proteinExistence type="inferred from homology"/>
<dbReference type="NCBIfam" id="TIGR00526">
    <property type="entry name" value="folB_dom"/>
    <property type="match status" value="1"/>
</dbReference>
<dbReference type="NCBIfam" id="TIGR00525">
    <property type="entry name" value="folB"/>
    <property type="match status" value="1"/>
</dbReference>